<reference evidence="3" key="1">
    <citation type="submission" date="2021-01" db="EMBL/GenBank/DDBJ databases">
        <authorList>
            <consortium name="Genoscope - CEA"/>
            <person name="William W."/>
        </authorList>
    </citation>
    <scope>NUCLEOTIDE SEQUENCE</scope>
</reference>
<name>A0A816TJ03_BRANA</name>
<dbReference type="EMBL" id="HG994359">
    <property type="protein sequence ID" value="CAF2097130.1"/>
    <property type="molecule type" value="Genomic_DNA"/>
</dbReference>
<evidence type="ECO:0000256" key="1">
    <source>
        <dbReference type="SAM" id="MobiDB-lite"/>
    </source>
</evidence>
<feature type="region of interest" description="Disordered" evidence="1">
    <location>
        <begin position="54"/>
        <end position="80"/>
    </location>
</feature>
<keyword evidence="2" id="KW-1133">Transmembrane helix</keyword>
<dbReference type="AlphaFoldDB" id="A0A816TJ03"/>
<feature type="transmembrane region" description="Helical" evidence="2">
    <location>
        <begin position="21"/>
        <end position="40"/>
    </location>
</feature>
<evidence type="ECO:0000313" key="3">
    <source>
        <dbReference type="EMBL" id="CAF2097130.1"/>
    </source>
</evidence>
<gene>
    <name evidence="3" type="ORF">DARMORV10_A05P17260.1</name>
</gene>
<keyword evidence="2" id="KW-0812">Transmembrane</keyword>
<feature type="compositionally biased region" description="Acidic residues" evidence="1">
    <location>
        <begin position="68"/>
        <end position="80"/>
    </location>
</feature>
<protein>
    <submittedName>
        <fullName evidence="3">(rape) hypothetical protein</fullName>
    </submittedName>
</protein>
<sequence length="488" mass="54814">MARNEVNKTLLISALSFLKNLFSLIITIPILFLSKVLHITDVFKSKSSKSCLHGQEELESQETKTNLDYEEEEEEEEEEEGLIEITLARETKEGWMSKEEYYQEMTIMDIWEELEAEENLIEIDISIRSIVNNTRPLRCVSCKGFADAIFGLSSLEFSWEVPDEYDILGKGGGTFIDAGVKIKVILSKEVDGCGLAEKLIMIRGVLLTREYIEVVPAKTKHWRAAIGCAAAFFWTEKWHLASPRLRVAMAMEVAVFVETNLGTRIAMTVSLDITSPDFKRKLEETHASCLPTLGEIRVHALMVHRKSQFYYIAQSVPIKFIFRDNHSKPWFIHAEATLVNRSPAPSISNCFGKSQIVHFSGSNKSPQGVVGLIPAVNKKTKKREFVGSDTIVRCSLSTARAAELNSKCFIPKTPERETGATASKKSETISNKLIVAANNIRMQGKSSMSCSLSSSIFRSKNRRKRCMDAKTLASLAKFMVFEIPDTED</sequence>
<proteinExistence type="predicted"/>
<accession>A0A816TJ03</accession>
<keyword evidence="2" id="KW-0472">Membrane</keyword>
<dbReference type="Proteomes" id="UP001295469">
    <property type="component" value="Chromosome A05"/>
</dbReference>
<evidence type="ECO:0000256" key="2">
    <source>
        <dbReference type="SAM" id="Phobius"/>
    </source>
</evidence>
<organism evidence="3">
    <name type="scientific">Brassica napus</name>
    <name type="common">Rape</name>
    <dbReference type="NCBI Taxonomy" id="3708"/>
    <lineage>
        <taxon>Eukaryota</taxon>
        <taxon>Viridiplantae</taxon>
        <taxon>Streptophyta</taxon>
        <taxon>Embryophyta</taxon>
        <taxon>Tracheophyta</taxon>
        <taxon>Spermatophyta</taxon>
        <taxon>Magnoliopsida</taxon>
        <taxon>eudicotyledons</taxon>
        <taxon>Gunneridae</taxon>
        <taxon>Pentapetalae</taxon>
        <taxon>rosids</taxon>
        <taxon>malvids</taxon>
        <taxon>Brassicales</taxon>
        <taxon>Brassicaceae</taxon>
        <taxon>Brassiceae</taxon>
        <taxon>Brassica</taxon>
    </lineage>
</organism>